<organism evidence="6">
    <name type="scientific">hydrothermal vent metagenome</name>
    <dbReference type="NCBI Taxonomy" id="652676"/>
    <lineage>
        <taxon>unclassified sequences</taxon>
        <taxon>metagenomes</taxon>
        <taxon>ecological metagenomes</taxon>
    </lineage>
</organism>
<dbReference type="EMBL" id="UOEC01000003">
    <property type="protein sequence ID" value="VAV86420.1"/>
    <property type="molecule type" value="Genomic_DNA"/>
</dbReference>
<accession>A0A3B0QYM6</accession>
<evidence type="ECO:0000313" key="6">
    <source>
        <dbReference type="EMBL" id="VAV86420.1"/>
    </source>
</evidence>
<dbReference type="Gene3D" id="3.40.190.10">
    <property type="entry name" value="Periplasmic binding protein-like II"/>
    <property type="match status" value="2"/>
</dbReference>
<name>A0A3B0QYM6_9ZZZZ</name>
<evidence type="ECO:0000256" key="3">
    <source>
        <dbReference type="ARBA" id="ARBA00023125"/>
    </source>
</evidence>
<dbReference type="InterPro" id="IPR036388">
    <property type="entry name" value="WH-like_DNA-bd_sf"/>
</dbReference>
<gene>
    <name evidence="6" type="ORF">MNBD_ALPHA08-2119</name>
</gene>
<dbReference type="GO" id="GO:0003700">
    <property type="term" value="F:DNA-binding transcription factor activity"/>
    <property type="evidence" value="ECO:0007669"/>
    <property type="project" value="InterPro"/>
</dbReference>
<comment type="similarity">
    <text evidence="1">Belongs to the LysR transcriptional regulatory family.</text>
</comment>
<proteinExistence type="inferred from homology"/>
<dbReference type="GO" id="GO:0003677">
    <property type="term" value="F:DNA binding"/>
    <property type="evidence" value="ECO:0007669"/>
    <property type="project" value="UniProtKB-KW"/>
</dbReference>
<keyword evidence="2" id="KW-0805">Transcription regulation</keyword>
<dbReference type="InterPro" id="IPR036390">
    <property type="entry name" value="WH_DNA-bd_sf"/>
</dbReference>
<evidence type="ECO:0000256" key="1">
    <source>
        <dbReference type="ARBA" id="ARBA00009437"/>
    </source>
</evidence>
<dbReference type="InterPro" id="IPR005119">
    <property type="entry name" value="LysR_subst-bd"/>
</dbReference>
<evidence type="ECO:0000259" key="5">
    <source>
        <dbReference type="PROSITE" id="PS50931"/>
    </source>
</evidence>
<keyword evidence="4" id="KW-0804">Transcription</keyword>
<dbReference type="GO" id="GO:0005829">
    <property type="term" value="C:cytosol"/>
    <property type="evidence" value="ECO:0007669"/>
    <property type="project" value="TreeGrafter"/>
</dbReference>
<dbReference type="Gene3D" id="1.10.10.10">
    <property type="entry name" value="Winged helix-like DNA-binding domain superfamily/Winged helix DNA-binding domain"/>
    <property type="match status" value="1"/>
</dbReference>
<feature type="domain" description="HTH lysR-type" evidence="5">
    <location>
        <begin position="1"/>
        <end position="58"/>
    </location>
</feature>
<dbReference type="PROSITE" id="PS50931">
    <property type="entry name" value="HTH_LYSR"/>
    <property type="match status" value="1"/>
</dbReference>
<dbReference type="InterPro" id="IPR050950">
    <property type="entry name" value="HTH-type_LysR_regulators"/>
</dbReference>
<reference evidence="6" key="1">
    <citation type="submission" date="2018-06" db="EMBL/GenBank/DDBJ databases">
        <authorList>
            <person name="Zhirakovskaya E."/>
        </authorList>
    </citation>
    <scope>NUCLEOTIDE SEQUENCE</scope>
</reference>
<dbReference type="Pfam" id="PF03466">
    <property type="entry name" value="LysR_substrate"/>
    <property type="match status" value="1"/>
</dbReference>
<sequence>MDVKTLKTFLAIIDNRGFAAAGQVVGLSTSGVSLQIKALEKEFGIALFDRTTRPPQLTKEGMIFAGRAREAVLSWERLTQSMVEDALSGVLQLGAIPTVVSGVLPMALKKIQCSQPQLRIKLITGLSQELHEQLKKGKLDAALTVQPEQVAPSLRWTRYCTERLAVIAPSTVTITDDKILLEQNPYIRFERYAWVGRMIDAELSRRNINVNTTMDVNTLDGVFDLVASGLGVSIVPWRKIPDPFPANLGYVKFGNPALSRELGILQRKDNPRQHLVEELLEALLTC</sequence>
<evidence type="ECO:0000256" key="4">
    <source>
        <dbReference type="ARBA" id="ARBA00023163"/>
    </source>
</evidence>
<protein>
    <recommendedName>
        <fullName evidence="5">HTH lysR-type domain-containing protein</fullName>
    </recommendedName>
</protein>
<dbReference type="Pfam" id="PF00126">
    <property type="entry name" value="HTH_1"/>
    <property type="match status" value="1"/>
</dbReference>
<keyword evidence="3" id="KW-0238">DNA-binding</keyword>
<dbReference type="AlphaFoldDB" id="A0A3B0QYM6"/>
<dbReference type="PANTHER" id="PTHR30419">
    <property type="entry name" value="HTH-TYPE TRANSCRIPTIONAL REGULATOR YBHD"/>
    <property type="match status" value="1"/>
</dbReference>
<dbReference type="InterPro" id="IPR000847">
    <property type="entry name" value="LysR_HTH_N"/>
</dbReference>
<evidence type="ECO:0000256" key="2">
    <source>
        <dbReference type="ARBA" id="ARBA00023015"/>
    </source>
</evidence>
<dbReference type="SUPFAM" id="SSF46785">
    <property type="entry name" value="Winged helix' DNA-binding domain"/>
    <property type="match status" value="1"/>
</dbReference>
<dbReference type="SUPFAM" id="SSF53850">
    <property type="entry name" value="Periplasmic binding protein-like II"/>
    <property type="match status" value="1"/>
</dbReference>